<dbReference type="Pfam" id="PF13410">
    <property type="entry name" value="GST_C_2"/>
    <property type="match status" value="1"/>
</dbReference>
<dbReference type="Pfam" id="PF13417">
    <property type="entry name" value="GST_N_3"/>
    <property type="match status" value="1"/>
</dbReference>
<keyword evidence="4" id="KW-0808">Transferase</keyword>
<organism evidence="4">
    <name type="scientific">Epiphyas postvittana</name>
    <name type="common">Light brown apple moth</name>
    <dbReference type="NCBI Taxonomy" id="65032"/>
    <lineage>
        <taxon>Eukaryota</taxon>
        <taxon>Metazoa</taxon>
        <taxon>Ecdysozoa</taxon>
        <taxon>Arthropoda</taxon>
        <taxon>Hexapoda</taxon>
        <taxon>Insecta</taxon>
        <taxon>Pterygota</taxon>
        <taxon>Neoptera</taxon>
        <taxon>Endopterygota</taxon>
        <taxon>Lepidoptera</taxon>
        <taxon>Glossata</taxon>
        <taxon>Ditrysia</taxon>
        <taxon>Tortricoidea</taxon>
        <taxon>Tortricidae</taxon>
        <taxon>Tortricinae</taxon>
        <taxon>Epiphyas</taxon>
    </lineage>
</organism>
<dbReference type="InterPro" id="IPR036282">
    <property type="entry name" value="Glutathione-S-Trfase_C_sf"/>
</dbReference>
<name>A0A0K8TUF8_EPIPO</name>
<dbReference type="FunFam" id="1.20.1050.10:FF:000007">
    <property type="entry name" value="Glutathione S-transferase 1-1"/>
    <property type="match status" value="1"/>
</dbReference>
<dbReference type="InterPro" id="IPR010987">
    <property type="entry name" value="Glutathione-S-Trfase_C-like"/>
</dbReference>
<evidence type="ECO:0000259" key="3">
    <source>
        <dbReference type="PROSITE" id="PS50405"/>
    </source>
</evidence>
<dbReference type="InterPro" id="IPR040079">
    <property type="entry name" value="Glutathione_S-Trfase"/>
</dbReference>
<dbReference type="Gene3D" id="1.20.1050.10">
    <property type="match status" value="1"/>
</dbReference>
<dbReference type="PROSITE" id="PS50404">
    <property type="entry name" value="GST_NTER"/>
    <property type="match status" value="1"/>
</dbReference>
<dbReference type="Gene3D" id="3.40.30.10">
    <property type="entry name" value="Glutaredoxin"/>
    <property type="match status" value="1"/>
</dbReference>
<dbReference type="InterPro" id="IPR004045">
    <property type="entry name" value="Glutathione_S-Trfase_N"/>
</dbReference>
<evidence type="ECO:0000313" key="4">
    <source>
        <dbReference type="EMBL" id="JAI18112.1"/>
    </source>
</evidence>
<dbReference type="EMBL" id="GCVX01000118">
    <property type="protein sequence ID" value="JAI18112.1"/>
    <property type="molecule type" value="Transcribed_RNA"/>
</dbReference>
<reference evidence="4" key="1">
    <citation type="journal article" date="2015" name="PLoS ONE">
        <title>The Peripheral Olfactory Repertoire of the Lightbrown Apple Moth, Epiphyas postvittana.</title>
        <authorList>
            <person name="Corcoran J.A."/>
            <person name="Jordan M.D."/>
            <person name="Thrimawithana A.H."/>
            <person name="Crowhurst R.N."/>
            <person name="Newcomb R.D."/>
        </authorList>
    </citation>
    <scope>NUCLEOTIDE SEQUENCE</scope>
</reference>
<proteinExistence type="predicted"/>
<feature type="domain" description="GST N-terminal" evidence="2">
    <location>
        <begin position="14"/>
        <end position="95"/>
    </location>
</feature>
<dbReference type="SUPFAM" id="SSF52833">
    <property type="entry name" value="Thioredoxin-like"/>
    <property type="match status" value="1"/>
</dbReference>
<dbReference type="SFLD" id="SFLDS00019">
    <property type="entry name" value="Glutathione_Transferase_(cytos"/>
    <property type="match status" value="1"/>
</dbReference>
<sequence>MRITNTLWSKAAAARLLLYKRDASPPSNAVRVLGAMLGLRFDFEEPDLLHMEHRTPEYKKINPMATIPVLKDGDFILAESHAINLYLLSKYGSEHKEALYPSDLQTRATIDQCLFFDAGILFRRLLEVSQPAFIGKTDSASKTQVRNIDEGYEVIEAYLQSRAFVACDRLTLADVSLGCSVAGLEAIHPVDAAKFPKCKDWYTRLQAEPYFKEFAVSGGQLFGKLLRHIWRRNK</sequence>
<dbReference type="PROSITE" id="PS50405">
    <property type="entry name" value="GST_CTER"/>
    <property type="match status" value="1"/>
</dbReference>
<dbReference type="PANTHER" id="PTHR43969">
    <property type="entry name" value="GLUTATHIONE S TRANSFERASE D10, ISOFORM A-RELATED"/>
    <property type="match status" value="1"/>
</dbReference>
<dbReference type="SFLD" id="SFLDG01153">
    <property type="entry name" value="Main.4:_Theta-like"/>
    <property type="match status" value="1"/>
</dbReference>
<feature type="domain" description="GST C-terminal" evidence="3">
    <location>
        <begin position="103"/>
        <end position="234"/>
    </location>
</feature>
<dbReference type="SUPFAM" id="SSF47616">
    <property type="entry name" value="GST C-terminal domain-like"/>
    <property type="match status" value="1"/>
</dbReference>
<comment type="subunit">
    <text evidence="1">Homodimer.</text>
</comment>
<dbReference type="SFLD" id="SFLDG00358">
    <property type="entry name" value="Main_(cytGST)"/>
    <property type="match status" value="1"/>
</dbReference>
<evidence type="ECO:0000259" key="2">
    <source>
        <dbReference type="PROSITE" id="PS50404"/>
    </source>
</evidence>
<dbReference type="GO" id="GO:0006749">
    <property type="term" value="P:glutathione metabolic process"/>
    <property type="evidence" value="ECO:0007669"/>
    <property type="project" value="TreeGrafter"/>
</dbReference>
<dbReference type="CDD" id="cd03177">
    <property type="entry name" value="GST_C_Delta_Epsilon"/>
    <property type="match status" value="1"/>
</dbReference>
<dbReference type="InterPro" id="IPR036249">
    <property type="entry name" value="Thioredoxin-like_sf"/>
</dbReference>
<dbReference type="PANTHER" id="PTHR43969:SF9">
    <property type="entry name" value="GLUTATHIONE S TRANSFERASE D10, ISOFORM A-RELATED"/>
    <property type="match status" value="1"/>
</dbReference>
<accession>A0A0K8TUF8</accession>
<evidence type="ECO:0000256" key="1">
    <source>
        <dbReference type="ARBA" id="ARBA00011738"/>
    </source>
</evidence>
<dbReference type="GO" id="GO:0004364">
    <property type="term" value="F:glutathione transferase activity"/>
    <property type="evidence" value="ECO:0007669"/>
    <property type="project" value="TreeGrafter"/>
</dbReference>
<protein>
    <submittedName>
        <fullName evidence="4">Glutathione-S-transferase</fullName>
    </submittedName>
</protein>
<dbReference type="AlphaFoldDB" id="A0A0K8TUF8"/>
<feature type="non-terminal residue" evidence="4">
    <location>
        <position position="234"/>
    </location>
</feature>